<dbReference type="AlphaFoldDB" id="F9CZ81"/>
<comment type="caution">
    <text evidence="1">The sequence shown here is derived from an EMBL/GenBank/DDBJ whole genome shotgun (WGS) entry which is preliminary data.</text>
</comment>
<sequence>MKMNPRCNHKNTVHDTSTREILCVACGIVTNGFKTFVNRNPTKTRKKYVRTFHKKTIKG</sequence>
<dbReference type="EMBL" id="AFPU01000001">
    <property type="protein sequence ID" value="EGP94239.1"/>
    <property type="molecule type" value="Genomic_DNA"/>
</dbReference>
<evidence type="ECO:0000313" key="2">
    <source>
        <dbReference type="Proteomes" id="UP000004440"/>
    </source>
</evidence>
<protein>
    <submittedName>
        <fullName evidence="1">Uncharacterized protein</fullName>
    </submittedName>
</protein>
<accession>F9CZ81</accession>
<dbReference type="SUPFAM" id="SSF57783">
    <property type="entry name" value="Zinc beta-ribbon"/>
    <property type="match status" value="1"/>
</dbReference>
<dbReference type="Proteomes" id="UP000004440">
    <property type="component" value="Unassembled WGS sequence"/>
</dbReference>
<evidence type="ECO:0000313" key="1">
    <source>
        <dbReference type="EMBL" id="EGP94239.1"/>
    </source>
</evidence>
<organism evidence="1 2">
    <name type="scientific">Nitrosarchaeum koreense MY1</name>
    <dbReference type="NCBI Taxonomy" id="1001994"/>
    <lineage>
        <taxon>Archaea</taxon>
        <taxon>Nitrososphaerota</taxon>
        <taxon>Nitrososphaeria</taxon>
        <taxon>Nitrosopumilales</taxon>
        <taxon>Nitrosopumilaceae</taxon>
        <taxon>Nitrosarchaeum</taxon>
    </lineage>
</organism>
<dbReference type="STRING" id="1001994.MY1_1484"/>
<reference evidence="1 2" key="1">
    <citation type="journal article" date="2011" name="J. Bacteriol.">
        <title>Genome Sequence of an Ammonia-Oxidizing Soil Archaeon, "Candidatus Nitrosoarchaeum koreensis" MY1.</title>
        <authorList>
            <person name="Kim B.K."/>
            <person name="Jung M.Y."/>
            <person name="Yu D.S."/>
            <person name="Park S.J."/>
            <person name="Oh T.K."/>
            <person name="Rhee S.K."/>
            <person name="Kim J.F."/>
        </authorList>
    </citation>
    <scope>NUCLEOTIDE SEQUENCE [LARGE SCALE GENOMIC DNA]</scope>
    <source>
        <strain evidence="1 2">MY1</strain>
    </source>
</reference>
<keyword evidence="2" id="KW-1185">Reference proteome</keyword>
<name>F9CZ81_9ARCH</name>
<proteinExistence type="predicted"/>
<gene>
    <name evidence="1" type="ORF">MY1_1484</name>
</gene>